<dbReference type="OrthoDB" id="652091at2759"/>
<keyword evidence="2" id="KW-0812">Transmembrane</keyword>
<keyword evidence="2" id="KW-0472">Membrane</keyword>
<keyword evidence="2" id="KW-1133">Transmembrane helix</keyword>
<evidence type="ECO:0000256" key="2">
    <source>
        <dbReference type="SAM" id="Phobius"/>
    </source>
</evidence>
<evidence type="ECO:0000256" key="1">
    <source>
        <dbReference type="SAM" id="MobiDB-lite"/>
    </source>
</evidence>
<proteinExistence type="predicted"/>
<protein>
    <submittedName>
        <fullName evidence="3">Hem oxygenase-like, multi-helical</fullName>
    </submittedName>
</protein>
<dbReference type="SUPFAM" id="SSF48613">
    <property type="entry name" value="Heme oxygenase-like"/>
    <property type="match status" value="1"/>
</dbReference>
<evidence type="ECO:0000313" key="4">
    <source>
        <dbReference type="Proteomes" id="UP000019374"/>
    </source>
</evidence>
<feature type="transmembrane region" description="Helical" evidence="2">
    <location>
        <begin position="173"/>
        <end position="190"/>
    </location>
</feature>
<gene>
    <name evidence="3" type="ORF">OCS_02041</name>
</gene>
<name>T5AK96_OPHSC</name>
<feature type="region of interest" description="Disordered" evidence="1">
    <location>
        <begin position="102"/>
        <end position="133"/>
    </location>
</feature>
<dbReference type="EMBL" id="KE652334">
    <property type="protein sequence ID" value="EQL02238.1"/>
    <property type="molecule type" value="Genomic_DNA"/>
</dbReference>
<dbReference type="Gene3D" id="1.20.910.10">
    <property type="entry name" value="Heme oxygenase-like"/>
    <property type="match status" value="1"/>
</dbReference>
<dbReference type="InterPro" id="IPR016084">
    <property type="entry name" value="Haem_Oase-like_multi-hlx"/>
</dbReference>
<sequence length="200" mass="22055">MPVRFLHFNTPADGEDLKREYKQKLSESGASLTHREKRDIVQEGICIFENMILVVHQLDAVCAAPNPTAERQECTWSIAGLMKNAHVVGDRFRDSIAVTRQRWEKSSAKQPLADDDPDDAKAVDAPKGSGAPPAICPAPAKSVRFDGSLPNPTRCLADGSAARQIRSAQVAKWLLVMVLGVFSLGMFFTGRRSLLDWLRL</sequence>
<dbReference type="Proteomes" id="UP000019374">
    <property type="component" value="Unassembled WGS sequence"/>
</dbReference>
<dbReference type="AlphaFoldDB" id="T5AK96"/>
<accession>T5AK96</accession>
<reference evidence="3 4" key="1">
    <citation type="journal article" date="2013" name="Chin. Sci. Bull.">
        <title>Genome survey uncovers the secrets of sex and lifestyle in caterpillar fungus.</title>
        <authorList>
            <person name="Hu X."/>
            <person name="Zhang Y."/>
            <person name="Xiao G."/>
            <person name="Zheng P."/>
            <person name="Xia Y."/>
            <person name="Zhang X."/>
            <person name="St Leger R.J."/>
            <person name="Liu X."/>
            <person name="Wang C."/>
        </authorList>
    </citation>
    <scope>NUCLEOTIDE SEQUENCE [LARGE SCALE GENOMIC DNA]</scope>
    <source>
        <strain evidence="4">Co18 / CGMCC 3.14243</strain>
        <tissue evidence="3">Fruit-body</tissue>
    </source>
</reference>
<dbReference type="HOGENOM" id="CLU_1366625_0_0_1"/>
<dbReference type="eggNOG" id="KOG4480">
    <property type="taxonomic scope" value="Eukaryota"/>
</dbReference>
<evidence type="ECO:0000313" key="3">
    <source>
        <dbReference type="EMBL" id="EQL02238.1"/>
    </source>
</evidence>
<organism evidence="3 4">
    <name type="scientific">Ophiocordyceps sinensis (strain Co18 / CGMCC 3.14243)</name>
    <name type="common">Yarsagumba caterpillar fungus</name>
    <name type="synonym">Hirsutella sinensis</name>
    <dbReference type="NCBI Taxonomy" id="911162"/>
    <lineage>
        <taxon>Eukaryota</taxon>
        <taxon>Fungi</taxon>
        <taxon>Dikarya</taxon>
        <taxon>Ascomycota</taxon>
        <taxon>Pezizomycotina</taxon>
        <taxon>Sordariomycetes</taxon>
        <taxon>Hypocreomycetidae</taxon>
        <taxon>Hypocreales</taxon>
        <taxon>Ophiocordycipitaceae</taxon>
        <taxon>Ophiocordyceps</taxon>
    </lineage>
</organism>